<feature type="domain" description="HTH tetR-type" evidence="6">
    <location>
        <begin position="14"/>
        <end position="74"/>
    </location>
</feature>
<keyword evidence="1" id="KW-0678">Repressor</keyword>
<dbReference type="EMBL" id="SSHH01000001">
    <property type="protein sequence ID" value="TIX51405.1"/>
    <property type="molecule type" value="Genomic_DNA"/>
</dbReference>
<dbReference type="InterPro" id="IPR001647">
    <property type="entry name" value="HTH_TetR"/>
</dbReference>
<dbReference type="SUPFAM" id="SSF46689">
    <property type="entry name" value="Homeodomain-like"/>
    <property type="match status" value="1"/>
</dbReference>
<comment type="caution">
    <text evidence="7">The sequence shown here is derived from an EMBL/GenBank/DDBJ whole genome shotgun (WGS) entry which is preliminary data.</text>
</comment>
<dbReference type="InterPro" id="IPR039538">
    <property type="entry name" value="BetI_C"/>
</dbReference>
<dbReference type="AlphaFoldDB" id="A0A4T3F2D4"/>
<dbReference type="InterPro" id="IPR050109">
    <property type="entry name" value="HTH-type_TetR-like_transc_reg"/>
</dbReference>
<dbReference type="OrthoDB" id="9809265at2"/>
<dbReference type="InterPro" id="IPR009057">
    <property type="entry name" value="Homeodomain-like_sf"/>
</dbReference>
<dbReference type="Proteomes" id="UP000309389">
    <property type="component" value="Unassembled WGS sequence"/>
</dbReference>
<evidence type="ECO:0000259" key="6">
    <source>
        <dbReference type="PROSITE" id="PS50977"/>
    </source>
</evidence>
<dbReference type="PROSITE" id="PS50977">
    <property type="entry name" value="HTH_TETR_2"/>
    <property type="match status" value="1"/>
</dbReference>
<feature type="DNA-binding region" description="H-T-H motif" evidence="5">
    <location>
        <begin position="37"/>
        <end position="56"/>
    </location>
</feature>
<evidence type="ECO:0000256" key="4">
    <source>
        <dbReference type="ARBA" id="ARBA00023163"/>
    </source>
</evidence>
<keyword evidence="2" id="KW-0805">Transcription regulation</keyword>
<keyword evidence="8" id="KW-1185">Reference proteome</keyword>
<dbReference type="Pfam" id="PF13977">
    <property type="entry name" value="TetR_C_6"/>
    <property type="match status" value="1"/>
</dbReference>
<evidence type="ECO:0000313" key="7">
    <source>
        <dbReference type="EMBL" id="TIX51405.1"/>
    </source>
</evidence>
<dbReference type="InterPro" id="IPR036271">
    <property type="entry name" value="Tet_transcr_reg_TetR-rel_C_sf"/>
</dbReference>
<keyword evidence="3 5" id="KW-0238">DNA-binding</keyword>
<evidence type="ECO:0000313" key="8">
    <source>
        <dbReference type="Proteomes" id="UP000309389"/>
    </source>
</evidence>
<name>A0A4T3F2D4_9SPHN</name>
<accession>A0A4T3F2D4</accession>
<gene>
    <name evidence="7" type="ORF">E5222_02775</name>
</gene>
<proteinExistence type="predicted"/>
<reference evidence="7 8" key="1">
    <citation type="submission" date="2019-04" db="EMBL/GenBank/DDBJ databases">
        <title>Altererythrobacter aquimixticola sp. nov., isolated from sediment of junction between the ocean and a freshwater spring.</title>
        <authorList>
            <person name="Yoon J.-H."/>
        </authorList>
    </citation>
    <scope>NUCLEOTIDE SEQUENCE [LARGE SCALE GENOMIC DNA]</scope>
    <source>
        <strain evidence="7 8">SSKS-13</strain>
    </source>
</reference>
<evidence type="ECO:0000256" key="5">
    <source>
        <dbReference type="PROSITE-ProRule" id="PRU00335"/>
    </source>
</evidence>
<dbReference type="GO" id="GO:0003700">
    <property type="term" value="F:DNA-binding transcription factor activity"/>
    <property type="evidence" value="ECO:0007669"/>
    <property type="project" value="TreeGrafter"/>
</dbReference>
<dbReference type="Gene3D" id="1.10.357.10">
    <property type="entry name" value="Tetracycline Repressor, domain 2"/>
    <property type="match status" value="1"/>
</dbReference>
<dbReference type="PANTHER" id="PTHR30055:SF228">
    <property type="entry name" value="TRANSCRIPTIONAL REGULATOR-RELATED"/>
    <property type="match status" value="1"/>
</dbReference>
<dbReference type="SUPFAM" id="SSF48498">
    <property type="entry name" value="Tetracyclin repressor-like, C-terminal domain"/>
    <property type="match status" value="1"/>
</dbReference>
<dbReference type="PANTHER" id="PTHR30055">
    <property type="entry name" value="HTH-TYPE TRANSCRIPTIONAL REGULATOR RUTR"/>
    <property type="match status" value="1"/>
</dbReference>
<evidence type="ECO:0000256" key="2">
    <source>
        <dbReference type="ARBA" id="ARBA00023015"/>
    </source>
</evidence>
<organism evidence="7 8">
    <name type="scientific">Alteraurantiacibacter aquimixticola</name>
    <dbReference type="NCBI Taxonomy" id="2489173"/>
    <lineage>
        <taxon>Bacteria</taxon>
        <taxon>Pseudomonadati</taxon>
        <taxon>Pseudomonadota</taxon>
        <taxon>Alphaproteobacteria</taxon>
        <taxon>Sphingomonadales</taxon>
        <taxon>Erythrobacteraceae</taxon>
        <taxon>Alteraurantiacibacter</taxon>
    </lineage>
</organism>
<dbReference type="GO" id="GO:0000976">
    <property type="term" value="F:transcription cis-regulatory region binding"/>
    <property type="evidence" value="ECO:0007669"/>
    <property type="project" value="TreeGrafter"/>
</dbReference>
<dbReference type="Pfam" id="PF00440">
    <property type="entry name" value="TetR_N"/>
    <property type="match status" value="1"/>
</dbReference>
<evidence type="ECO:0000256" key="3">
    <source>
        <dbReference type="ARBA" id="ARBA00023125"/>
    </source>
</evidence>
<sequence length="199" mass="21187">MTARQASFTRADPDERRQSLIAATARVLAERGAAGVSVRTICAEAGVSPGLLRHYFSGVSEAIAETYRWIGATIGAALDDAVEAAGDDPRARLLAYLTASFRPPIASPDLLASYVAFWSLTRSDPAVAGVRADVYGDFRAGLEERIRALRPDMSDVRLPAVALTALIDGLWLELSLGNAPFTPEEAEGLAESWLDALLG</sequence>
<keyword evidence="4" id="KW-0804">Transcription</keyword>
<dbReference type="RefSeq" id="WP_136692190.1">
    <property type="nucleotide sequence ID" value="NZ_SSHH01000001.1"/>
</dbReference>
<protein>
    <submittedName>
        <fullName evidence="7">TetR family transcriptional regulator</fullName>
    </submittedName>
</protein>
<evidence type="ECO:0000256" key="1">
    <source>
        <dbReference type="ARBA" id="ARBA00022491"/>
    </source>
</evidence>